<proteinExistence type="predicted"/>
<name>A0A1H3KHZ8_9ACTN</name>
<dbReference type="Proteomes" id="UP000242415">
    <property type="component" value="Unassembled WGS sequence"/>
</dbReference>
<keyword evidence="3" id="KW-1185">Reference proteome</keyword>
<evidence type="ECO:0000313" key="2">
    <source>
        <dbReference type="EMBL" id="SDY51405.1"/>
    </source>
</evidence>
<feature type="region of interest" description="Disordered" evidence="1">
    <location>
        <begin position="1"/>
        <end position="33"/>
    </location>
</feature>
<accession>A0A1H3KHZ8</accession>
<evidence type="ECO:0000313" key="3">
    <source>
        <dbReference type="Proteomes" id="UP000242415"/>
    </source>
</evidence>
<gene>
    <name evidence="2" type="ORF">SAMN05444365_102494</name>
</gene>
<evidence type="ECO:0000256" key="1">
    <source>
        <dbReference type="SAM" id="MobiDB-lite"/>
    </source>
</evidence>
<reference evidence="3" key="1">
    <citation type="submission" date="2016-10" db="EMBL/GenBank/DDBJ databases">
        <authorList>
            <person name="Varghese N."/>
            <person name="Submissions S."/>
        </authorList>
    </citation>
    <scope>NUCLEOTIDE SEQUENCE [LARGE SCALE GENOMIC DNA]</scope>
    <source>
        <strain evidence="3">DSM 45245</strain>
    </source>
</reference>
<sequence>MEHRHAVEARDGQALLSARHPLRTVDATAGEAP</sequence>
<organism evidence="2 3">
    <name type="scientific">Micromonospora pattaloongensis</name>
    <dbReference type="NCBI Taxonomy" id="405436"/>
    <lineage>
        <taxon>Bacteria</taxon>
        <taxon>Bacillati</taxon>
        <taxon>Actinomycetota</taxon>
        <taxon>Actinomycetes</taxon>
        <taxon>Micromonosporales</taxon>
        <taxon>Micromonosporaceae</taxon>
        <taxon>Micromonospora</taxon>
    </lineage>
</organism>
<protein>
    <submittedName>
        <fullName evidence="2">Uncharacterized protein</fullName>
    </submittedName>
</protein>
<feature type="compositionally biased region" description="Basic and acidic residues" evidence="1">
    <location>
        <begin position="1"/>
        <end position="11"/>
    </location>
</feature>
<dbReference type="AlphaFoldDB" id="A0A1H3KHZ8"/>
<dbReference type="EMBL" id="FNPH01000002">
    <property type="protein sequence ID" value="SDY51405.1"/>
    <property type="molecule type" value="Genomic_DNA"/>
</dbReference>